<keyword evidence="2" id="KW-0812">Transmembrane</keyword>
<keyword evidence="2" id="KW-1133">Transmembrane helix</keyword>
<evidence type="ECO:0000256" key="2">
    <source>
        <dbReference type="SAM" id="Phobius"/>
    </source>
</evidence>
<dbReference type="AlphaFoldDB" id="A0A024G0Z7"/>
<keyword evidence="2" id="KW-0472">Membrane</keyword>
<evidence type="ECO:0000313" key="3">
    <source>
        <dbReference type="EMBL" id="CCI40330.1"/>
    </source>
</evidence>
<evidence type="ECO:0008006" key="5">
    <source>
        <dbReference type="Google" id="ProtNLM"/>
    </source>
</evidence>
<dbReference type="InParanoid" id="A0A024G0Z7"/>
<dbReference type="Proteomes" id="UP000053237">
    <property type="component" value="Unassembled WGS sequence"/>
</dbReference>
<keyword evidence="4" id="KW-1185">Reference proteome</keyword>
<proteinExistence type="predicted"/>
<feature type="transmembrane region" description="Helical" evidence="2">
    <location>
        <begin position="302"/>
        <end position="325"/>
    </location>
</feature>
<name>A0A024G0Z7_9STRA</name>
<feature type="region of interest" description="Disordered" evidence="1">
    <location>
        <begin position="223"/>
        <end position="243"/>
    </location>
</feature>
<gene>
    <name evidence="3" type="ORF">BN9_011140</name>
</gene>
<evidence type="ECO:0000313" key="4">
    <source>
        <dbReference type="Proteomes" id="UP000053237"/>
    </source>
</evidence>
<protein>
    <recommendedName>
        <fullName evidence="5">Transmembrane protein</fullName>
    </recommendedName>
</protein>
<dbReference type="EMBL" id="CAIX01000007">
    <property type="protein sequence ID" value="CCI40330.1"/>
    <property type="molecule type" value="Genomic_DNA"/>
</dbReference>
<feature type="region of interest" description="Disordered" evidence="1">
    <location>
        <begin position="56"/>
        <end position="81"/>
    </location>
</feature>
<dbReference type="OrthoDB" id="113413at2759"/>
<organism evidence="3 4">
    <name type="scientific">Albugo candida</name>
    <dbReference type="NCBI Taxonomy" id="65357"/>
    <lineage>
        <taxon>Eukaryota</taxon>
        <taxon>Sar</taxon>
        <taxon>Stramenopiles</taxon>
        <taxon>Oomycota</taxon>
        <taxon>Peronosporomycetes</taxon>
        <taxon>Albuginales</taxon>
        <taxon>Albuginaceae</taxon>
        <taxon>Albugo</taxon>
    </lineage>
</organism>
<sequence>MATVPKHVRFGQNASTEIDSNTITSSEASFLSTEISTSLSNAGAERLRSFSIEELPSQGHQQEPLLPPKTSIEPVSPSKETSYNIQSRYSDSVLFNQSTNIKAIASKEEKNGTKTFWKTMKTTLYMDNFAMSLDNDWVILEMEESQLEVMRNAIQSLLKGFTVAKNSSTSVQNTRKILKRCEILAERSLTHLEQSQMMYSNCENEMTTLREYMKKLQDNLKSAPSGMPGTIATRSEKGTDKRNTRRVEWAISRMQQSLQTLVMEMRDNLEEMDDIITECSKLMVKCITLFHMRGQSADLSGTGIAAGAAGIVAGVLVGVAGFVAAPVTGGLSVPISLAGKGLLVSGVAALTPSTIMLNRQQSQLKGFIKLVECLKSRLEIMNQKRVDMAIALAACEEAELNMTQLCAFLQDSIELGYPPAESNWTFLETTKEKLNELEAVLAAFLVSPTIYHCCREENALYAYLMPEDEE</sequence>
<evidence type="ECO:0000256" key="1">
    <source>
        <dbReference type="SAM" id="MobiDB-lite"/>
    </source>
</evidence>
<reference evidence="3 4" key="1">
    <citation type="submission" date="2012-05" db="EMBL/GenBank/DDBJ databases">
        <title>Recombination and specialization in a pathogen metapopulation.</title>
        <authorList>
            <person name="Gardiner A."/>
            <person name="Kemen E."/>
            <person name="Schultz-Larsen T."/>
            <person name="MacLean D."/>
            <person name="Van Oosterhout C."/>
            <person name="Jones J.D.G."/>
        </authorList>
    </citation>
    <scope>NUCLEOTIDE SEQUENCE [LARGE SCALE GENOMIC DNA]</scope>
    <source>
        <strain evidence="3 4">Ac Nc2</strain>
    </source>
</reference>
<feature type="compositionally biased region" description="Basic and acidic residues" evidence="1">
    <location>
        <begin position="234"/>
        <end position="243"/>
    </location>
</feature>
<comment type="caution">
    <text evidence="3">The sequence shown here is derived from an EMBL/GenBank/DDBJ whole genome shotgun (WGS) entry which is preliminary data.</text>
</comment>
<feature type="transmembrane region" description="Helical" evidence="2">
    <location>
        <begin position="337"/>
        <end position="357"/>
    </location>
</feature>
<accession>A0A024G0Z7</accession>